<dbReference type="Gene3D" id="3.40.1090.10">
    <property type="entry name" value="Cytosolic phospholipase A2 catalytic domain"/>
    <property type="match status" value="1"/>
</dbReference>
<dbReference type="Proteomes" id="UP000792457">
    <property type="component" value="Unassembled WGS sequence"/>
</dbReference>
<keyword evidence="3 7" id="KW-0963">Cytoplasm</keyword>
<dbReference type="InterPro" id="IPR002642">
    <property type="entry name" value="LysoPLipase_cat_dom"/>
</dbReference>
<evidence type="ECO:0000259" key="9">
    <source>
        <dbReference type="PROSITE" id="PS51210"/>
    </source>
</evidence>
<dbReference type="SUPFAM" id="SSF52151">
    <property type="entry name" value="FabD/lysophospholipase-like"/>
    <property type="match status" value="1"/>
</dbReference>
<protein>
    <recommendedName>
        <fullName evidence="2 7">Phospholipase A2</fullName>
        <ecNumber evidence="2 7">3.1.1.4</ecNumber>
    </recommendedName>
</protein>
<dbReference type="AlphaFoldDB" id="A0A8K0NY15"/>
<proteinExistence type="predicted"/>
<feature type="domain" description="PLA2c" evidence="9">
    <location>
        <begin position="119"/>
        <end position="296"/>
    </location>
</feature>
<dbReference type="SUPFAM" id="SSF49562">
    <property type="entry name" value="C2 domain (Calcium/lipid-binding domain, CaLB)"/>
    <property type="match status" value="1"/>
</dbReference>
<dbReference type="GO" id="GO:0005829">
    <property type="term" value="C:cytosol"/>
    <property type="evidence" value="ECO:0007669"/>
    <property type="project" value="TreeGrafter"/>
</dbReference>
<sequence length="296" mass="33749">MILRVEVFNGENITKGWLGDMMDIPDPYLILKLKGTPNRRKRTPVIDNCPNPQWNVCFKFYLDPSENRELYVTLMDSNYVMDQELGNKILDLTNFTPGTEEYIVVDYDSGAKVNMKVSMVEDTKPNLRFSLALSDEEKYFVKRRRMHIFEAMKKFLGHKNAPKDQREVPVIAVLGSGGGFRATMSFAGVFKALEESGLLDCVMYVASLSGSSWYLSCLYSHPDFPHLLTPGDLIPELRARMAKSWTKLLTPLNMYNYMKQVLRKSSQGQPVSFTDFFGHLVGDTLLIEVSSQLIEI</sequence>
<evidence type="ECO:0000313" key="11">
    <source>
        <dbReference type="Proteomes" id="UP000792457"/>
    </source>
</evidence>
<reference evidence="10" key="1">
    <citation type="submission" date="2013-04" db="EMBL/GenBank/DDBJ databases">
        <authorList>
            <person name="Qu J."/>
            <person name="Murali S.C."/>
            <person name="Bandaranaike D."/>
            <person name="Bellair M."/>
            <person name="Blankenburg K."/>
            <person name="Chao H."/>
            <person name="Dinh H."/>
            <person name="Doddapaneni H."/>
            <person name="Downs B."/>
            <person name="Dugan-Rocha S."/>
            <person name="Elkadiri S."/>
            <person name="Gnanaolivu R.D."/>
            <person name="Hernandez B."/>
            <person name="Javaid M."/>
            <person name="Jayaseelan J.C."/>
            <person name="Lee S."/>
            <person name="Li M."/>
            <person name="Ming W."/>
            <person name="Munidasa M."/>
            <person name="Muniz J."/>
            <person name="Nguyen L."/>
            <person name="Ongeri F."/>
            <person name="Osuji N."/>
            <person name="Pu L.-L."/>
            <person name="Puazo M."/>
            <person name="Qu C."/>
            <person name="Quiroz J."/>
            <person name="Raj R."/>
            <person name="Weissenberger G."/>
            <person name="Xin Y."/>
            <person name="Zou X."/>
            <person name="Han Y."/>
            <person name="Richards S."/>
            <person name="Worley K."/>
            <person name="Muzny D."/>
            <person name="Gibbs R."/>
        </authorList>
    </citation>
    <scope>NUCLEOTIDE SEQUENCE</scope>
    <source>
        <strain evidence="10">Sampled in the wild</strain>
    </source>
</reference>
<dbReference type="GO" id="GO:0047498">
    <property type="term" value="F:calcium-dependent phospholipase A2 activity"/>
    <property type="evidence" value="ECO:0007669"/>
    <property type="project" value="TreeGrafter"/>
</dbReference>
<dbReference type="PANTHER" id="PTHR10728:SF40">
    <property type="entry name" value="PATATIN FAMILY PROTEIN"/>
    <property type="match status" value="1"/>
</dbReference>
<evidence type="ECO:0000256" key="2">
    <source>
        <dbReference type="ARBA" id="ARBA00013278"/>
    </source>
</evidence>
<dbReference type="PANTHER" id="PTHR10728">
    <property type="entry name" value="CYTOSOLIC PHOSPHOLIPASE A2"/>
    <property type="match status" value="1"/>
</dbReference>
<keyword evidence="7" id="KW-0479">Metal-binding</keyword>
<comment type="domain">
    <text evidence="7">The N-terminal C2 domain associates with lipid membranes upon calcium binding.</text>
</comment>
<gene>
    <name evidence="10" type="ORF">J437_LFUL008301</name>
</gene>
<evidence type="ECO:0000256" key="4">
    <source>
        <dbReference type="ARBA" id="ARBA00022801"/>
    </source>
</evidence>
<evidence type="ECO:0000256" key="5">
    <source>
        <dbReference type="ARBA" id="ARBA00023098"/>
    </source>
</evidence>
<dbReference type="InterPro" id="IPR000008">
    <property type="entry name" value="C2_dom"/>
</dbReference>
<dbReference type="GO" id="GO:0005509">
    <property type="term" value="F:calcium ion binding"/>
    <property type="evidence" value="ECO:0007669"/>
    <property type="project" value="TreeGrafter"/>
</dbReference>
<keyword evidence="7" id="KW-0106">Calcium</keyword>
<comment type="subcellular location">
    <subcellularLocation>
        <location evidence="1">Cytoplasm</location>
    </subcellularLocation>
</comment>
<name>A0A8K0NY15_LADFU</name>
<dbReference type="InterPro" id="IPR035892">
    <property type="entry name" value="C2_domain_sf"/>
</dbReference>
<keyword evidence="5 6" id="KW-0443">Lipid metabolism</keyword>
<feature type="domain" description="C2" evidence="8">
    <location>
        <begin position="1"/>
        <end position="107"/>
    </location>
</feature>
<evidence type="ECO:0000256" key="7">
    <source>
        <dbReference type="RuleBase" id="RU362102"/>
    </source>
</evidence>
<dbReference type="GO" id="GO:0046475">
    <property type="term" value="P:glycerophospholipid catabolic process"/>
    <property type="evidence" value="ECO:0007669"/>
    <property type="project" value="TreeGrafter"/>
</dbReference>
<evidence type="ECO:0000256" key="1">
    <source>
        <dbReference type="ARBA" id="ARBA00004496"/>
    </source>
</evidence>
<dbReference type="GO" id="GO:0005544">
    <property type="term" value="F:calcium-dependent phospholipid binding"/>
    <property type="evidence" value="ECO:0007669"/>
    <property type="project" value="TreeGrafter"/>
</dbReference>
<evidence type="ECO:0000259" key="8">
    <source>
        <dbReference type="PROSITE" id="PS50004"/>
    </source>
</evidence>
<dbReference type="Gene3D" id="2.60.40.150">
    <property type="entry name" value="C2 domain"/>
    <property type="match status" value="1"/>
</dbReference>
<evidence type="ECO:0000313" key="10">
    <source>
        <dbReference type="EMBL" id="KAG8228650.1"/>
    </source>
</evidence>
<organism evidence="10 11">
    <name type="scientific">Ladona fulva</name>
    <name type="common">Scarce chaser dragonfly</name>
    <name type="synonym">Libellula fulva</name>
    <dbReference type="NCBI Taxonomy" id="123851"/>
    <lineage>
        <taxon>Eukaryota</taxon>
        <taxon>Metazoa</taxon>
        <taxon>Ecdysozoa</taxon>
        <taxon>Arthropoda</taxon>
        <taxon>Hexapoda</taxon>
        <taxon>Insecta</taxon>
        <taxon>Pterygota</taxon>
        <taxon>Palaeoptera</taxon>
        <taxon>Odonata</taxon>
        <taxon>Epiprocta</taxon>
        <taxon>Anisoptera</taxon>
        <taxon>Libelluloidea</taxon>
        <taxon>Libellulidae</taxon>
        <taxon>Ladona</taxon>
    </lineage>
</organism>
<dbReference type="Pfam" id="PF01735">
    <property type="entry name" value="PLA2_B"/>
    <property type="match status" value="1"/>
</dbReference>
<comment type="catalytic activity">
    <reaction evidence="7">
        <text>a 1,2-diacyl-sn-glycero-3-phosphocholine + H2O = a 1-acyl-sn-glycero-3-phosphocholine + a fatty acid + H(+)</text>
        <dbReference type="Rhea" id="RHEA:15801"/>
        <dbReference type="ChEBI" id="CHEBI:15377"/>
        <dbReference type="ChEBI" id="CHEBI:15378"/>
        <dbReference type="ChEBI" id="CHEBI:28868"/>
        <dbReference type="ChEBI" id="CHEBI:57643"/>
        <dbReference type="ChEBI" id="CHEBI:58168"/>
        <dbReference type="EC" id="3.1.1.4"/>
    </reaction>
</comment>
<keyword evidence="4 6" id="KW-0378">Hydrolase</keyword>
<dbReference type="InterPro" id="IPR016035">
    <property type="entry name" value="Acyl_Trfase/lysoPLipase"/>
</dbReference>
<dbReference type="PROSITE" id="PS51210">
    <property type="entry name" value="PLA2C"/>
    <property type="match status" value="1"/>
</dbReference>
<evidence type="ECO:0000256" key="6">
    <source>
        <dbReference type="PROSITE-ProRule" id="PRU00555"/>
    </source>
</evidence>
<evidence type="ECO:0000256" key="3">
    <source>
        <dbReference type="ARBA" id="ARBA00022490"/>
    </source>
</evidence>
<dbReference type="OrthoDB" id="8196057at2759"/>
<reference evidence="10" key="2">
    <citation type="submission" date="2017-10" db="EMBL/GenBank/DDBJ databases">
        <title>Ladona fulva Genome sequencing and assembly.</title>
        <authorList>
            <person name="Murali S."/>
            <person name="Richards S."/>
            <person name="Bandaranaike D."/>
            <person name="Bellair M."/>
            <person name="Blankenburg K."/>
            <person name="Chao H."/>
            <person name="Dinh H."/>
            <person name="Doddapaneni H."/>
            <person name="Dugan-Rocha S."/>
            <person name="Elkadiri S."/>
            <person name="Gnanaolivu R."/>
            <person name="Hernandez B."/>
            <person name="Skinner E."/>
            <person name="Javaid M."/>
            <person name="Lee S."/>
            <person name="Li M."/>
            <person name="Ming W."/>
            <person name="Munidasa M."/>
            <person name="Muniz J."/>
            <person name="Nguyen L."/>
            <person name="Hughes D."/>
            <person name="Osuji N."/>
            <person name="Pu L.-L."/>
            <person name="Puazo M."/>
            <person name="Qu C."/>
            <person name="Quiroz J."/>
            <person name="Raj R."/>
            <person name="Weissenberger G."/>
            <person name="Xin Y."/>
            <person name="Zou X."/>
            <person name="Han Y."/>
            <person name="Worley K."/>
            <person name="Muzny D."/>
            <person name="Gibbs R."/>
        </authorList>
    </citation>
    <scope>NUCLEOTIDE SEQUENCE</scope>
    <source>
        <strain evidence="10">Sampled in the wild</strain>
    </source>
</reference>
<dbReference type="Pfam" id="PF00168">
    <property type="entry name" value="C2"/>
    <property type="match status" value="1"/>
</dbReference>
<accession>A0A8K0NY15</accession>
<dbReference type="EMBL" id="KZ308379">
    <property type="protein sequence ID" value="KAG8228650.1"/>
    <property type="molecule type" value="Genomic_DNA"/>
</dbReference>
<dbReference type="SMART" id="SM00239">
    <property type="entry name" value="C2"/>
    <property type="match status" value="1"/>
</dbReference>
<dbReference type="PROSITE" id="PS50004">
    <property type="entry name" value="C2"/>
    <property type="match status" value="1"/>
</dbReference>
<dbReference type="EC" id="3.1.1.4" evidence="2 7"/>
<keyword evidence="11" id="KW-1185">Reference proteome</keyword>
<comment type="caution">
    <text evidence="10">The sequence shown here is derived from an EMBL/GenBank/DDBJ whole genome shotgun (WGS) entry which is preliminary data.</text>
</comment>
<keyword evidence="6 7" id="KW-0442">Lipid degradation</keyword>